<organism evidence="1 2">
    <name type="scientific">Salinisphaera hydrothermalis (strain C41B8)</name>
    <dbReference type="NCBI Taxonomy" id="1304275"/>
    <lineage>
        <taxon>Bacteria</taxon>
        <taxon>Pseudomonadati</taxon>
        <taxon>Pseudomonadota</taxon>
        <taxon>Gammaproteobacteria</taxon>
        <taxon>Salinisphaerales</taxon>
        <taxon>Salinisphaeraceae</taxon>
        <taxon>Salinisphaera</taxon>
    </lineage>
</organism>
<reference evidence="1 2" key="1">
    <citation type="submission" date="2013-03" db="EMBL/GenBank/DDBJ databases">
        <title>Salinisphaera hydrothermalis C41B8 Genome Sequencing.</title>
        <authorList>
            <person name="Li C."/>
            <person name="Lai Q."/>
            <person name="Shao Z."/>
        </authorList>
    </citation>
    <scope>NUCLEOTIDE SEQUENCE [LARGE SCALE GENOMIC DNA]</scope>
    <source>
        <strain evidence="1 2">C41B8</strain>
    </source>
</reference>
<dbReference type="AlphaFoldDB" id="A0A084ILT2"/>
<dbReference type="RefSeq" id="WP_037336730.1">
    <property type="nucleotide sequence ID" value="NZ_APNK01000010.1"/>
</dbReference>
<dbReference type="Gene3D" id="3.40.50.10110">
    <property type="entry name" value="DNA polymerase III subunit chi"/>
    <property type="match status" value="1"/>
</dbReference>
<protein>
    <submittedName>
        <fullName evidence="1">DNA polymerase III chi subunit, HolC</fullName>
    </submittedName>
</protein>
<dbReference type="Proteomes" id="UP000028302">
    <property type="component" value="Unassembled WGS sequence"/>
</dbReference>
<dbReference type="GO" id="GO:0032298">
    <property type="term" value="P:positive regulation of DNA-templated DNA replication initiation"/>
    <property type="evidence" value="ECO:0007669"/>
    <property type="project" value="TreeGrafter"/>
</dbReference>
<dbReference type="PANTHER" id="PTHR38767:SF1">
    <property type="entry name" value="DNA POLYMERASE III SUBUNIT CHI"/>
    <property type="match status" value="1"/>
</dbReference>
<dbReference type="InterPro" id="IPR036768">
    <property type="entry name" value="PolIII_chi_sf"/>
</dbReference>
<sequence length="144" mass="15965">MTEVFFYILEDEAADAPAHFACRLTEKAHNEGHRVFIHVADAAQASALDELLWQFRQGSFVPHATAEALEADDDLTPVVIGTGEPPAGFDDMLINVGGEVGGFFSRFARHNEVVGPQAMATARRQYRFFKDRGYQLTTHKIAAR</sequence>
<dbReference type="PANTHER" id="PTHR38767">
    <property type="entry name" value="DNA POLYMERASE III SUBUNIT CHI"/>
    <property type="match status" value="1"/>
</dbReference>
<dbReference type="OrthoDB" id="5297568at2"/>
<dbReference type="STRING" id="1304275.C41B8_08775"/>
<evidence type="ECO:0000313" key="1">
    <source>
        <dbReference type="EMBL" id="KEZ77666.1"/>
    </source>
</evidence>
<dbReference type="eggNOG" id="COG2927">
    <property type="taxonomic scope" value="Bacteria"/>
</dbReference>
<dbReference type="GO" id="GO:0003677">
    <property type="term" value="F:DNA binding"/>
    <property type="evidence" value="ECO:0007669"/>
    <property type="project" value="InterPro"/>
</dbReference>
<proteinExistence type="predicted"/>
<dbReference type="Pfam" id="PF04364">
    <property type="entry name" value="DNA_pol3_chi"/>
    <property type="match status" value="1"/>
</dbReference>
<dbReference type="GO" id="GO:0003887">
    <property type="term" value="F:DNA-directed DNA polymerase activity"/>
    <property type="evidence" value="ECO:0007669"/>
    <property type="project" value="InterPro"/>
</dbReference>
<dbReference type="EMBL" id="APNK01000010">
    <property type="protein sequence ID" value="KEZ77666.1"/>
    <property type="molecule type" value="Genomic_DNA"/>
</dbReference>
<gene>
    <name evidence="1" type="ORF">C41B8_08775</name>
</gene>
<evidence type="ECO:0000313" key="2">
    <source>
        <dbReference type="Proteomes" id="UP000028302"/>
    </source>
</evidence>
<name>A0A084ILT2_SALHC</name>
<dbReference type="PATRIC" id="fig|1304275.5.peg.1789"/>
<comment type="caution">
    <text evidence="1">The sequence shown here is derived from an EMBL/GenBank/DDBJ whole genome shotgun (WGS) entry which is preliminary data.</text>
</comment>
<accession>A0A084ILT2</accession>
<dbReference type="SUPFAM" id="SSF102400">
    <property type="entry name" value="DNA polymerase III chi subunit"/>
    <property type="match status" value="1"/>
</dbReference>
<dbReference type="InterPro" id="IPR007459">
    <property type="entry name" value="DNA_pol3_chi"/>
</dbReference>
<keyword evidence="2" id="KW-1185">Reference proteome</keyword>
<dbReference type="GO" id="GO:0006260">
    <property type="term" value="P:DNA replication"/>
    <property type="evidence" value="ECO:0007669"/>
    <property type="project" value="InterPro"/>
</dbReference>